<evidence type="ECO:0000256" key="1">
    <source>
        <dbReference type="SAM" id="MobiDB-lite"/>
    </source>
</evidence>
<feature type="compositionally biased region" description="Low complexity" evidence="1">
    <location>
        <begin position="335"/>
        <end position="361"/>
    </location>
</feature>
<dbReference type="AlphaFoldDB" id="A0A918MF52"/>
<feature type="region of interest" description="Disordered" evidence="1">
    <location>
        <begin position="1"/>
        <end position="38"/>
    </location>
</feature>
<sequence>MTPRRTLPPGRERPARKRAVSQPLRASRPETVPVSRPVSYGPRLARMGVWTALAAGPLALAVALAAPAGSAAQAAPAPAPSSSRVQADPSGTAAHFVELWLRADASAPDGPVAAEVRRMAPQAELPSRSREAGSPAAVRVTPLRTVVMPGSGGWTVTVAAVTDERRAPSPGGGSDQAVVQPAARYFAVNGTGGQDGGPLVVTGSPAEVAAPEAAQTGPSVFGRAVPSTGPLAVSLTEFLRTYLAGPGGQGAGVERYLSPGVRLSAPTAAVYTRVEVKDVAADTDAAAGTAVPGDGSRARVRVRVEGSDAAGTRWPLEYRLAVTARAGRWEISALDTGSPAPASAGAASPTDPSTATSGGTR</sequence>
<proteinExistence type="predicted"/>
<evidence type="ECO:0000313" key="3">
    <source>
        <dbReference type="Proteomes" id="UP000618795"/>
    </source>
</evidence>
<name>A0A918MF52_9ACTN</name>
<reference evidence="2" key="1">
    <citation type="journal article" date="2014" name="Int. J. Syst. Evol. Microbiol.">
        <title>Complete genome sequence of Corynebacterium casei LMG S-19264T (=DSM 44701T), isolated from a smear-ripened cheese.</title>
        <authorList>
            <consortium name="US DOE Joint Genome Institute (JGI-PGF)"/>
            <person name="Walter F."/>
            <person name="Albersmeier A."/>
            <person name="Kalinowski J."/>
            <person name="Ruckert C."/>
        </authorList>
    </citation>
    <scope>NUCLEOTIDE SEQUENCE</scope>
    <source>
        <strain evidence="2">JCM 4369</strain>
    </source>
</reference>
<feature type="region of interest" description="Disordered" evidence="1">
    <location>
        <begin position="334"/>
        <end position="361"/>
    </location>
</feature>
<comment type="caution">
    <text evidence="2">The sequence shown here is derived from an EMBL/GenBank/DDBJ whole genome shotgun (WGS) entry which is preliminary data.</text>
</comment>
<keyword evidence="3" id="KW-1185">Reference proteome</keyword>
<organism evidence="2 3">
    <name type="scientific">Streptomyces filipinensis</name>
    <dbReference type="NCBI Taxonomy" id="66887"/>
    <lineage>
        <taxon>Bacteria</taxon>
        <taxon>Bacillati</taxon>
        <taxon>Actinomycetota</taxon>
        <taxon>Actinomycetes</taxon>
        <taxon>Kitasatosporales</taxon>
        <taxon>Streptomycetaceae</taxon>
        <taxon>Streptomyces</taxon>
    </lineage>
</organism>
<accession>A0A918MF52</accession>
<gene>
    <name evidence="2" type="ORF">GCM10010260_82000</name>
</gene>
<evidence type="ECO:0008006" key="4">
    <source>
        <dbReference type="Google" id="ProtNLM"/>
    </source>
</evidence>
<dbReference type="Proteomes" id="UP000618795">
    <property type="component" value="Unassembled WGS sequence"/>
</dbReference>
<protein>
    <recommendedName>
        <fullName evidence="4">Conjugative transposon protein TcpC</fullName>
    </recommendedName>
</protein>
<dbReference type="EMBL" id="BMTD01000035">
    <property type="protein sequence ID" value="GGV29102.1"/>
    <property type="molecule type" value="Genomic_DNA"/>
</dbReference>
<evidence type="ECO:0000313" key="2">
    <source>
        <dbReference type="EMBL" id="GGV29102.1"/>
    </source>
</evidence>
<reference evidence="2" key="2">
    <citation type="submission" date="2020-09" db="EMBL/GenBank/DDBJ databases">
        <authorList>
            <person name="Sun Q."/>
            <person name="Ohkuma M."/>
        </authorList>
    </citation>
    <scope>NUCLEOTIDE SEQUENCE</scope>
    <source>
        <strain evidence="2">JCM 4369</strain>
    </source>
</reference>